<dbReference type="Gene3D" id="3.40.190.150">
    <property type="entry name" value="Bordetella uptake gene, domain 1"/>
    <property type="match status" value="1"/>
</dbReference>
<sequence length="323" mass="34918">MKRRTLMAGLAAAIPATARAQSGAQAGATYPDRPIQMIVAYPPGGGTDIAARTLAQFMERELGQPVVVLNRAGAGGEIGFGELGRSRPDGYTIGFLNTPNIVTMPIERRTAYKLDDIAPIANIVDDPGGFFVLKDSPHQNLADLVAYAKANPEKVTYATTGIGSDDHLAGLAFSRAAGIQMTHVPYNGAAQTRNALLTRQVTLGSINVSEGLPDVQQGTARALGQMSATRWEGLPDVPTFREQGFDVIQSSMRGIGAPAGVPPRILNRLADVLRKVVDNPEFRRMATQQALPLRYLGPDEYKTELTTLRTDFEKLWAQHPWRE</sequence>
<keyword evidence="4" id="KW-1185">Reference proteome</keyword>
<dbReference type="SUPFAM" id="SSF53850">
    <property type="entry name" value="Periplasmic binding protein-like II"/>
    <property type="match status" value="1"/>
</dbReference>
<evidence type="ECO:0000313" key="4">
    <source>
        <dbReference type="Proteomes" id="UP000184387"/>
    </source>
</evidence>
<dbReference type="CDD" id="cd07012">
    <property type="entry name" value="PBP2_Bug_TTT"/>
    <property type="match status" value="1"/>
</dbReference>
<organism evidence="3 4">
    <name type="scientific">Muricoccus roseus</name>
    <dbReference type="NCBI Taxonomy" id="198092"/>
    <lineage>
        <taxon>Bacteria</taxon>
        <taxon>Pseudomonadati</taxon>
        <taxon>Pseudomonadota</taxon>
        <taxon>Alphaproteobacteria</taxon>
        <taxon>Acetobacterales</taxon>
        <taxon>Roseomonadaceae</taxon>
        <taxon>Muricoccus</taxon>
    </lineage>
</organism>
<dbReference type="PIRSF" id="PIRSF017082">
    <property type="entry name" value="YflP"/>
    <property type="match status" value="1"/>
</dbReference>
<dbReference type="Proteomes" id="UP000184387">
    <property type="component" value="Unassembled WGS sequence"/>
</dbReference>
<keyword evidence="3" id="KW-0675">Receptor</keyword>
<dbReference type="PANTHER" id="PTHR42928">
    <property type="entry name" value="TRICARBOXYLATE-BINDING PROTEIN"/>
    <property type="match status" value="1"/>
</dbReference>
<gene>
    <name evidence="3" type="ORF">SAMN02745194_04328</name>
</gene>
<proteinExistence type="inferred from homology"/>
<dbReference type="AlphaFoldDB" id="A0A1M6Q8H3"/>
<evidence type="ECO:0000256" key="1">
    <source>
        <dbReference type="ARBA" id="ARBA00006987"/>
    </source>
</evidence>
<accession>A0A1M6Q8H3</accession>
<dbReference type="OrthoDB" id="7250553at2"/>
<dbReference type="InterPro" id="IPR042100">
    <property type="entry name" value="Bug_dom1"/>
</dbReference>
<dbReference type="PANTHER" id="PTHR42928:SF5">
    <property type="entry name" value="BLR1237 PROTEIN"/>
    <property type="match status" value="1"/>
</dbReference>
<feature type="chain" id="PRO_5012861686" evidence="2">
    <location>
        <begin position="21"/>
        <end position="323"/>
    </location>
</feature>
<dbReference type="EMBL" id="FQZF01000034">
    <property type="protein sequence ID" value="SHK16456.1"/>
    <property type="molecule type" value="Genomic_DNA"/>
</dbReference>
<name>A0A1M6Q8H3_9PROT</name>
<protein>
    <submittedName>
        <fullName evidence="3">Tripartite-type tricarboxylate transporter, receptor component TctC</fullName>
    </submittedName>
</protein>
<evidence type="ECO:0000256" key="2">
    <source>
        <dbReference type="SAM" id="SignalP"/>
    </source>
</evidence>
<dbReference type="Pfam" id="PF03401">
    <property type="entry name" value="TctC"/>
    <property type="match status" value="1"/>
</dbReference>
<dbReference type="RefSeq" id="WP_073138706.1">
    <property type="nucleotide sequence ID" value="NZ_FQZF01000034.1"/>
</dbReference>
<reference evidence="3 4" key="1">
    <citation type="submission" date="2016-11" db="EMBL/GenBank/DDBJ databases">
        <authorList>
            <person name="Jaros S."/>
            <person name="Januszkiewicz K."/>
            <person name="Wedrychowicz H."/>
        </authorList>
    </citation>
    <scope>NUCLEOTIDE SEQUENCE [LARGE SCALE GENOMIC DNA]</scope>
    <source>
        <strain evidence="3 4">DSM 14916</strain>
    </source>
</reference>
<dbReference type="InterPro" id="IPR005064">
    <property type="entry name" value="BUG"/>
</dbReference>
<comment type="similarity">
    <text evidence="1">Belongs to the UPF0065 (bug) family.</text>
</comment>
<dbReference type="Gene3D" id="3.40.190.10">
    <property type="entry name" value="Periplasmic binding protein-like II"/>
    <property type="match status" value="1"/>
</dbReference>
<dbReference type="STRING" id="198092.SAMN02745194_04328"/>
<evidence type="ECO:0000313" key="3">
    <source>
        <dbReference type="EMBL" id="SHK16456.1"/>
    </source>
</evidence>
<feature type="signal peptide" evidence="2">
    <location>
        <begin position="1"/>
        <end position="20"/>
    </location>
</feature>
<keyword evidence="2" id="KW-0732">Signal</keyword>